<dbReference type="Pfam" id="PF10551">
    <property type="entry name" value="MULE"/>
    <property type="match status" value="1"/>
</dbReference>
<name>A0AAE0A739_9ROSI</name>
<feature type="domain" description="MULE transposase" evidence="1">
    <location>
        <begin position="59"/>
        <end position="125"/>
    </location>
</feature>
<evidence type="ECO:0000313" key="2">
    <source>
        <dbReference type="EMBL" id="KAK3205365.1"/>
    </source>
</evidence>
<dbReference type="Proteomes" id="UP001281410">
    <property type="component" value="Unassembled WGS sequence"/>
</dbReference>
<dbReference type="PANTHER" id="PTHR47718:SF9">
    <property type="entry name" value="PROTEIN FAR1-RELATED SEQUENCE"/>
    <property type="match status" value="1"/>
</dbReference>
<sequence length="137" mass="15875">MTERRETNTRICWDLNKILNEEENGGDLNENIQDLVENDMEPFVGQYFLSEEDKYGDAVVFNTTYKVNSYDMPFDIFIGVNNHGKTILFECALLRNETSAFQWLMKINLAIETIEQNEAHDTMLATCKNASLRTMSM</sequence>
<keyword evidence="3" id="KW-1185">Reference proteome</keyword>
<comment type="caution">
    <text evidence="2">The sequence shown here is derived from an EMBL/GenBank/DDBJ whole genome shotgun (WGS) entry which is preliminary data.</text>
</comment>
<dbReference type="InterPro" id="IPR018289">
    <property type="entry name" value="MULE_transposase_dom"/>
</dbReference>
<gene>
    <name evidence="2" type="ORF">Dsin_019411</name>
</gene>
<evidence type="ECO:0000259" key="1">
    <source>
        <dbReference type="Pfam" id="PF10551"/>
    </source>
</evidence>
<proteinExistence type="predicted"/>
<protein>
    <recommendedName>
        <fullName evidence="1">MULE transposase domain-containing protein</fullName>
    </recommendedName>
</protein>
<dbReference type="AlphaFoldDB" id="A0AAE0A739"/>
<evidence type="ECO:0000313" key="3">
    <source>
        <dbReference type="Proteomes" id="UP001281410"/>
    </source>
</evidence>
<accession>A0AAE0A739</accession>
<dbReference type="PANTHER" id="PTHR47718">
    <property type="entry name" value="OS01G0519700 PROTEIN"/>
    <property type="match status" value="1"/>
</dbReference>
<reference evidence="2" key="1">
    <citation type="journal article" date="2023" name="Plant J.">
        <title>Genome sequences and population genomics provide insights into the demographic history, inbreeding, and mutation load of two 'living fossil' tree species of Dipteronia.</title>
        <authorList>
            <person name="Feng Y."/>
            <person name="Comes H.P."/>
            <person name="Chen J."/>
            <person name="Zhu S."/>
            <person name="Lu R."/>
            <person name="Zhang X."/>
            <person name="Li P."/>
            <person name="Qiu J."/>
            <person name="Olsen K.M."/>
            <person name="Qiu Y."/>
        </authorList>
    </citation>
    <scope>NUCLEOTIDE SEQUENCE</scope>
    <source>
        <strain evidence="2">NBL</strain>
    </source>
</reference>
<dbReference type="EMBL" id="JANJYJ010000006">
    <property type="protein sequence ID" value="KAK3205365.1"/>
    <property type="molecule type" value="Genomic_DNA"/>
</dbReference>
<organism evidence="2 3">
    <name type="scientific">Dipteronia sinensis</name>
    <dbReference type="NCBI Taxonomy" id="43782"/>
    <lineage>
        <taxon>Eukaryota</taxon>
        <taxon>Viridiplantae</taxon>
        <taxon>Streptophyta</taxon>
        <taxon>Embryophyta</taxon>
        <taxon>Tracheophyta</taxon>
        <taxon>Spermatophyta</taxon>
        <taxon>Magnoliopsida</taxon>
        <taxon>eudicotyledons</taxon>
        <taxon>Gunneridae</taxon>
        <taxon>Pentapetalae</taxon>
        <taxon>rosids</taxon>
        <taxon>malvids</taxon>
        <taxon>Sapindales</taxon>
        <taxon>Sapindaceae</taxon>
        <taxon>Hippocastanoideae</taxon>
        <taxon>Acereae</taxon>
        <taxon>Dipteronia</taxon>
    </lineage>
</organism>